<dbReference type="Proteomes" id="UP000440367">
    <property type="component" value="Unassembled WGS sequence"/>
</dbReference>
<evidence type="ECO:0000313" key="3">
    <source>
        <dbReference type="EMBL" id="KAE8932289.1"/>
    </source>
</evidence>
<evidence type="ECO:0000313" key="14">
    <source>
        <dbReference type="Proteomes" id="UP000440732"/>
    </source>
</evidence>
<evidence type="ECO:0000313" key="15">
    <source>
        <dbReference type="Proteomes" id="UP000441208"/>
    </source>
</evidence>
<dbReference type="EMBL" id="QXFZ01000884">
    <property type="protein sequence ID" value="KAE9102153.1"/>
    <property type="molecule type" value="Genomic_DNA"/>
</dbReference>
<comment type="caution">
    <text evidence="5">The sequence shown here is derived from an EMBL/GenBank/DDBJ whole genome shotgun (WGS) entry which is preliminary data.</text>
</comment>
<evidence type="ECO:0000313" key="8">
    <source>
        <dbReference type="EMBL" id="KAE9234275.1"/>
    </source>
</evidence>
<dbReference type="Proteomes" id="UP000440732">
    <property type="component" value="Unassembled WGS sequence"/>
</dbReference>
<dbReference type="GO" id="GO:0005737">
    <property type="term" value="C:cytoplasm"/>
    <property type="evidence" value="ECO:0007669"/>
    <property type="project" value="InterPro"/>
</dbReference>
<evidence type="ECO:0000313" key="11">
    <source>
        <dbReference type="Proteomes" id="UP000433483"/>
    </source>
</evidence>
<dbReference type="EMBL" id="QXGF01001135">
    <property type="protein sequence ID" value="KAE8932289.1"/>
    <property type="molecule type" value="Genomic_DNA"/>
</dbReference>
<dbReference type="EMBL" id="QXGA01004073">
    <property type="protein sequence ID" value="KAE9076525.1"/>
    <property type="molecule type" value="Genomic_DNA"/>
</dbReference>
<dbReference type="InterPro" id="IPR005920">
    <property type="entry name" value="HutI"/>
</dbReference>
<evidence type="ECO:0000313" key="9">
    <source>
        <dbReference type="EMBL" id="KAE9299489.1"/>
    </source>
</evidence>
<evidence type="ECO:0000313" key="5">
    <source>
        <dbReference type="EMBL" id="KAE9076525.1"/>
    </source>
</evidence>
<keyword evidence="2" id="KW-0378">Hydrolase</keyword>
<dbReference type="Proteomes" id="UP000429523">
    <property type="component" value="Unassembled WGS sequence"/>
</dbReference>
<organism evidence="5 14">
    <name type="scientific">Phytophthora fragariae</name>
    <dbReference type="NCBI Taxonomy" id="53985"/>
    <lineage>
        <taxon>Eukaryota</taxon>
        <taxon>Sar</taxon>
        <taxon>Stramenopiles</taxon>
        <taxon>Oomycota</taxon>
        <taxon>Peronosporomycetes</taxon>
        <taxon>Peronosporales</taxon>
        <taxon>Peronosporaceae</taxon>
        <taxon>Phytophthora</taxon>
    </lineage>
</organism>
<dbReference type="AlphaFoldDB" id="A0A6A3QHZ9"/>
<sequence>MLRCDTTPIDAKNGYGLETDTELKVLRVLHAASTGDDAHPVEIILALVQTKEDGTISLKFMDVFCEKGMFEHDDTRRVLEAGKKMLREGRV</sequence>
<reference evidence="10 11" key="1">
    <citation type="submission" date="2018-08" db="EMBL/GenBank/DDBJ databases">
        <title>Genomic investigation of the strawberry pathogen Phytophthora fragariae indicates pathogenicity is determined by transcriptional variation in three key races.</title>
        <authorList>
            <person name="Adams T.M."/>
            <person name="Armitage A.D."/>
            <person name="Sobczyk M.K."/>
            <person name="Bates H.J."/>
            <person name="Dunwell J.M."/>
            <person name="Nellist C.F."/>
            <person name="Harrison R.J."/>
        </authorList>
    </citation>
    <scope>NUCLEOTIDE SEQUENCE [LARGE SCALE GENOMIC DNA]</scope>
    <source>
        <strain evidence="9 12">A4</strain>
        <strain evidence="8 13">BC-1</strain>
        <strain evidence="7 11">NOV-27</strain>
        <strain evidence="5 14">NOV-5</strain>
        <strain evidence="6 15">NOV-71</strain>
        <strain evidence="3 10">NOV-9</strain>
        <strain evidence="4 16">SCRP245</strain>
    </source>
</reference>
<evidence type="ECO:0000313" key="16">
    <source>
        <dbReference type="Proteomes" id="UP000460718"/>
    </source>
</evidence>
<proteinExistence type="predicted"/>
<protein>
    <submittedName>
        <fullName evidence="5">Uncharacterized protein</fullName>
    </submittedName>
</protein>
<dbReference type="GO" id="GO:0046872">
    <property type="term" value="F:metal ion binding"/>
    <property type="evidence" value="ECO:0007669"/>
    <property type="project" value="UniProtKB-KW"/>
</dbReference>
<dbReference type="OrthoDB" id="194468at2759"/>
<evidence type="ECO:0000313" key="6">
    <source>
        <dbReference type="EMBL" id="KAE9102153.1"/>
    </source>
</evidence>
<dbReference type="PANTHER" id="PTHR42752:SF1">
    <property type="entry name" value="IMIDAZOLONEPROPIONASE-RELATED"/>
    <property type="match status" value="1"/>
</dbReference>
<dbReference type="Proteomes" id="UP000441208">
    <property type="component" value="Unassembled WGS sequence"/>
</dbReference>
<keyword evidence="11" id="KW-1185">Reference proteome</keyword>
<evidence type="ECO:0000313" key="12">
    <source>
        <dbReference type="Proteomes" id="UP000437068"/>
    </source>
</evidence>
<dbReference type="Gene3D" id="3.20.20.140">
    <property type="entry name" value="Metal-dependent hydrolases"/>
    <property type="match status" value="1"/>
</dbReference>
<dbReference type="Proteomes" id="UP000460718">
    <property type="component" value="Unassembled WGS sequence"/>
</dbReference>
<gene>
    <name evidence="9" type="ORF">PF001_g15421</name>
    <name evidence="8" type="ORF">PF002_g11842</name>
    <name evidence="7" type="ORF">PF005_g14436</name>
    <name evidence="5" type="ORF">PF006_g28111</name>
    <name evidence="6" type="ORF">PF007_g14864</name>
    <name evidence="3" type="ORF">PF009_g17673</name>
    <name evidence="4" type="ORF">PF011_g27481</name>
</gene>
<accession>A0A6A3QHZ9</accession>
<evidence type="ECO:0000313" key="4">
    <source>
        <dbReference type="EMBL" id="KAE8967638.1"/>
    </source>
</evidence>
<dbReference type="EMBL" id="QXGE01001002">
    <property type="protein sequence ID" value="KAE9299489.1"/>
    <property type="molecule type" value="Genomic_DNA"/>
</dbReference>
<keyword evidence="1" id="KW-0479">Metal-binding</keyword>
<dbReference type="PANTHER" id="PTHR42752">
    <property type="entry name" value="IMIDAZOLONEPROPIONASE"/>
    <property type="match status" value="1"/>
</dbReference>
<evidence type="ECO:0000313" key="10">
    <source>
        <dbReference type="Proteomes" id="UP000429523"/>
    </source>
</evidence>
<evidence type="ECO:0000313" key="7">
    <source>
        <dbReference type="EMBL" id="KAE9202799.1"/>
    </source>
</evidence>
<dbReference type="EMBL" id="QXGB01000851">
    <property type="protein sequence ID" value="KAE9202799.1"/>
    <property type="molecule type" value="Genomic_DNA"/>
</dbReference>
<dbReference type="Proteomes" id="UP000437068">
    <property type="component" value="Unassembled WGS sequence"/>
</dbReference>
<evidence type="ECO:0000256" key="2">
    <source>
        <dbReference type="ARBA" id="ARBA00022801"/>
    </source>
</evidence>
<evidence type="ECO:0000313" key="13">
    <source>
        <dbReference type="Proteomes" id="UP000440367"/>
    </source>
</evidence>
<name>A0A6A3QHZ9_9STRA</name>
<dbReference type="GO" id="GO:0050480">
    <property type="term" value="F:imidazolonepropionase activity"/>
    <property type="evidence" value="ECO:0007669"/>
    <property type="project" value="TreeGrafter"/>
</dbReference>
<evidence type="ECO:0000256" key="1">
    <source>
        <dbReference type="ARBA" id="ARBA00022723"/>
    </source>
</evidence>
<dbReference type="EMBL" id="QXFW01004015">
    <property type="protein sequence ID" value="KAE8967638.1"/>
    <property type="molecule type" value="Genomic_DNA"/>
</dbReference>
<dbReference type="EMBL" id="QXGD01000554">
    <property type="protein sequence ID" value="KAE9234275.1"/>
    <property type="molecule type" value="Genomic_DNA"/>
</dbReference>
<dbReference type="GO" id="GO:0019556">
    <property type="term" value="P:L-histidine catabolic process to glutamate and formamide"/>
    <property type="evidence" value="ECO:0007669"/>
    <property type="project" value="InterPro"/>
</dbReference>
<dbReference type="Proteomes" id="UP000433483">
    <property type="component" value="Unassembled WGS sequence"/>
</dbReference>